<gene>
    <name evidence="4" type="primary">msrA</name>
    <name evidence="6" type="ORF">A3J46_06290</name>
</gene>
<feature type="active site" evidence="4">
    <location>
        <position position="15"/>
    </location>
</feature>
<dbReference type="NCBIfam" id="TIGR00401">
    <property type="entry name" value="msrA"/>
    <property type="match status" value="1"/>
</dbReference>
<evidence type="ECO:0000256" key="1">
    <source>
        <dbReference type="ARBA" id="ARBA00023002"/>
    </source>
</evidence>
<evidence type="ECO:0000256" key="3">
    <source>
        <dbReference type="ARBA" id="ARBA00048782"/>
    </source>
</evidence>
<dbReference type="GO" id="GO:0033744">
    <property type="term" value="F:L-methionine:thioredoxin-disulfide S-oxidoreductase activity"/>
    <property type="evidence" value="ECO:0007669"/>
    <property type="project" value="RHEA"/>
</dbReference>
<dbReference type="PANTHER" id="PTHR43774">
    <property type="entry name" value="PEPTIDE METHIONINE SULFOXIDE REDUCTASE"/>
    <property type="match status" value="1"/>
</dbReference>
<sequence length="164" mass="18604">MDGANLKEAMFGAGCFWGVQDFFDSTKGVVETEVGYAGGSTDSSQAALTYKEVCTGKTGHAEVVHLWYDPGVITYDQLLRVFFENHDPTTPNRRGPDRGSQYRSAIFYYNDEQKELAGKSKEESNKLKKFMNPIVTEIVPASRFYKAEEYHQKYFEKTGQKICH</sequence>
<dbReference type="Gene3D" id="3.30.1060.10">
    <property type="entry name" value="Peptide methionine sulphoxide reductase MsrA"/>
    <property type="match status" value="1"/>
</dbReference>
<dbReference type="InterPro" id="IPR036509">
    <property type="entry name" value="Met_Sox_Rdtase_MsrA_sf"/>
</dbReference>
<dbReference type="InterPro" id="IPR002569">
    <property type="entry name" value="Met_Sox_Rdtase_MsrA_dom"/>
</dbReference>
<comment type="caution">
    <text evidence="6">The sequence shown here is derived from an EMBL/GenBank/DDBJ whole genome shotgun (WGS) entry which is preliminary data.</text>
</comment>
<name>A0A1F8F4R7_9BACT</name>
<proteinExistence type="inferred from homology"/>
<dbReference type="HAMAP" id="MF_01401">
    <property type="entry name" value="MsrA"/>
    <property type="match status" value="1"/>
</dbReference>
<dbReference type="PANTHER" id="PTHR43774:SF1">
    <property type="entry name" value="PEPTIDE METHIONINE SULFOXIDE REDUCTASE MSRA 2"/>
    <property type="match status" value="1"/>
</dbReference>
<dbReference type="EMBL" id="MGJP01000068">
    <property type="protein sequence ID" value="OGN08127.1"/>
    <property type="molecule type" value="Genomic_DNA"/>
</dbReference>
<protein>
    <recommendedName>
        <fullName evidence="4">Peptide methionine sulfoxide reductase MsrA</fullName>
        <shortName evidence="4">Protein-methionine-S-oxide reductase</shortName>
        <ecNumber evidence="4">1.8.4.11</ecNumber>
    </recommendedName>
    <alternativeName>
        <fullName evidence="4">Peptide-methionine (S)-S-oxide reductase</fullName>
        <shortName evidence="4">Peptide Met(O) reductase</shortName>
    </alternativeName>
</protein>
<accession>A0A1F8F4R7</accession>
<reference evidence="6 7" key="1">
    <citation type="journal article" date="2016" name="Nat. Commun.">
        <title>Thousands of microbial genomes shed light on interconnected biogeochemical processes in an aquifer system.</title>
        <authorList>
            <person name="Anantharaman K."/>
            <person name="Brown C.T."/>
            <person name="Hug L.A."/>
            <person name="Sharon I."/>
            <person name="Castelle C.J."/>
            <person name="Probst A.J."/>
            <person name="Thomas B.C."/>
            <person name="Singh A."/>
            <person name="Wilkins M.J."/>
            <person name="Karaoz U."/>
            <person name="Brodie E.L."/>
            <person name="Williams K.H."/>
            <person name="Hubbard S.S."/>
            <person name="Banfield J.F."/>
        </authorList>
    </citation>
    <scope>NUCLEOTIDE SEQUENCE [LARGE SCALE GENOMIC DNA]</scope>
</reference>
<dbReference type="GO" id="GO:0008113">
    <property type="term" value="F:peptide-methionine (S)-S-oxide reductase activity"/>
    <property type="evidence" value="ECO:0007669"/>
    <property type="project" value="UniProtKB-UniRule"/>
</dbReference>
<evidence type="ECO:0000313" key="6">
    <source>
        <dbReference type="EMBL" id="OGN08127.1"/>
    </source>
</evidence>
<comment type="catalytic activity">
    <reaction evidence="3 4">
        <text>[thioredoxin]-disulfide + L-methionine + H2O = L-methionine (S)-S-oxide + [thioredoxin]-dithiol</text>
        <dbReference type="Rhea" id="RHEA:19993"/>
        <dbReference type="Rhea" id="RHEA-COMP:10698"/>
        <dbReference type="Rhea" id="RHEA-COMP:10700"/>
        <dbReference type="ChEBI" id="CHEBI:15377"/>
        <dbReference type="ChEBI" id="CHEBI:29950"/>
        <dbReference type="ChEBI" id="CHEBI:50058"/>
        <dbReference type="ChEBI" id="CHEBI:57844"/>
        <dbReference type="ChEBI" id="CHEBI:58772"/>
        <dbReference type="EC" id="1.8.4.11"/>
    </reaction>
</comment>
<dbReference type="Pfam" id="PF01625">
    <property type="entry name" value="PMSR"/>
    <property type="match status" value="1"/>
</dbReference>
<evidence type="ECO:0000259" key="5">
    <source>
        <dbReference type="Pfam" id="PF01625"/>
    </source>
</evidence>
<comment type="similarity">
    <text evidence="4">Belongs to the MsrA Met sulfoxide reductase family.</text>
</comment>
<evidence type="ECO:0000313" key="7">
    <source>
        <dbReference type="Proteomes" id="UP000177167"/>
    </source>
</evidence>
<comment type="catalytic activity">
    <reaction evidence="2 4">
        <text>L-methionyl-[protein] + [thioredoxin]-disulfide + H2O = L-methionyl-(S)-S-oxide-[protein] + [thioredoxin]-dithiol</text>
        <dbReference type="Rhea" id="RHEA:14217"/>
        <dbReference type="Rhea" id="RHEA-COMP:10698"/>
        <dbReference type="Rhea" id="RHEA-COMP:10700"/>
        <dbReference type="Rhea" id="RHEA-COMP:12313"/>
        <dbReference type="Rhea" id="RHEA-COMP:12315"/>
        <dbReference type="ChEBI" id="CHEBI:15377"/>
        <dbReference type="ChEBI" id="CHEBI:16044"/>
        <dbReference type="ChEBI" id="CHEBI:29950"/>
        <dbReference type="ChEBI" id="CHEBI:44120"/>
        <dbReference type="ChEBI" id="CHEBI:50058"/>
        <dbReference type="EC" id="1.8.4.11"/>
    </reaction>
</comment>
<dbReference type="SUPFAM" id="SSF55068">
    <property type="entry name" value="Peptide methionine sulfoxide reductase"/>
    <property type="match status" value="1"/>
</dbReference>
<evidence type="ECO:0000256" key="2">
    <source>
        <dbReference type="ARBA" id="ARBA00047806"/>
    </source>
</evidence>
<evidence type="ECO:0000256" key="4">
    <source>
        <dbReference type="HAMAP-Rule" id="MF_01401"/>
    </source>
</evidence>
<feature type="domain" description="Peptide methionine sulphoxide reductase MsrA" evidence="5">
    <location>
        <begin position="8"/>
        <end position="164"/>
    </location>
</feature>
<keyword evidence="1 4" id="KW-0560">Oxidoreductase</keyword>
<dbReference type="Proteomes" id="UP000177167">
    <property type="component" value="Unassembled WGS sequence"/>
</dbReference>
<dbReference type="EC" id="1.8.4.11" evidence="4"/>
<organism evidence="6 7">
    <name type="scientific">Candidatus Yanofskybacteria bacterium RIFCSPHIGHO2_02_FULL_41_11</name>
    <dbReference type="NCBI Taxonomy" id="1802675"/>
    <lineage>
        <taxon>Bacteria</taxon>
        <taxon>Candidatus Yanofskyibacteriota</taxon>
    </lineage>
</organism>
<dbReference type="AlphaFoldDB" id="A0A1F8F4R7"/>
<comment type="function">
    <text evidence="4">Has an important function as a repair enzyme for proteins that have been inactivated by oxidation. Catalyzes the reversible oxidation-reduction of methionine sulfoxide in proteins to methionine.</text>
</comment>